<keyword evidence="3" id="KW-0378">Hydrolase</keyword>
<comment type="similarity">
    <text evidence="5">Belongs to the creatininase superfamily.</text>
</comment>
<keyword evidence="8" id="KW-1185">Reference proteome</keyword>
<gene>
    <name evidence="7" type="ORF">I4Q42_22385</name>
</gene>
<evidence type="ECO:0000256" key="2">
    <source>
        <dbReference type="ARBA" id="ARBA00022723"/>
    </source>
</evidence>
<evidence type="ECO:0000313" key="7">
    <source>
        <dbReference type="EMBL" id="MBI1686427.1"/>
    </source>
</evidence>
<sequence>MRRRTAMGLLAGAPALGALIGGVAMSRPSTPGKGAVRTMLEMTFPEFEAAVAKTDICLVPVGAIEAHGPHLPLGADALGAVDQLGDVQAYLRDAGVASIIGPPLNIGITNEAGDDRRDGTYIYPGSLTIGSATFVALYVDLLRSLRVNGLRRVFLYSGHLGGRHLTAMASAVIQANREVSDLAAYALIDSERLTRLDLAPSPNILPIVDGLNFAMLKDMLGGAEPAFTTHADGWETSLMLHYRPELVAHGYARLPQSPSLPFLRAGEAGDRTLNPSGIGGFPTSTATADVGRRIAEYRTRRIGDAMLGVLRPA</sequence>
<accession>A0ABS0T3H4</accession>
<evidence type="ECO:0000256" key="3">
    <source>
        <dbReference type="ARBA" id="ARBA00022801"/>
    </source>
</evidence>
<keyword evidence="6" id="KW-0812">Transmembrane</keyword>
<dbReference type="Proteomes" id="UP000639859">
    <property type="component" value="Unassembled WGS sequence"/>
</dbReference>
<evidence type="ECO:0000313" key="8">
    <source>
        <dbReference type="Proteomes" id="UP000639859"/>
    </source>
</evidence>
<comment type="caution">
    <text evidence="7">The sequence shown here is derived from an EMBL/GenBank/DDBJ whole genome shotgun (WGS) entry which is preliminary data.</text>
</comment>
<evidence type="ECO:0000256" key="1">
    <source>
        <dbReference type="ARBA" id="ARBA00001947"/>
    </source>
</evidence>
<organism evidence="7 8">
    <name type="scientific">Caulobacter hibisci</name>
    <dbReference type="NCBI Taxonomy" id="2035993"/>
    <lineage>
        <taxon>Bacteria</taxon>
        <taxon>Pseudomonadati</taxon>
        <taxon>Pseudomonadota</taxon>
        <taxon>Alphaproteobacteria</taxon>
        <taxon>Caulobacterales</taxon>
        <taxon>Caulobacteraceae</taxon>
        <taxon>Caulobacter</taxon>
    </lineage>
</organism>
<dbReference type="PANTHER" id="PTHR35005:SF1">
    <property type="entry name" value="2-AMINO-5-FORMYLAMINO-6-RIBOSYLAMINOPYRIMIDIN-4(3H)-ONE 5'-MONOPHOSPHATE DEFORMYLASE"/>
    <property type="match status" value="1"/>
</dbReference>
<keyword evidence="6" id="KW-0472">Membrane</keyword>
<dbReference type="SUPFAM" id="SSF102215">
    <property type="entry name" value="Creatininase"/>
    <property type="match status" value="1"/>
</dbReference>
<evidence type="ECO:0000256" key="6">
    <source>
        <dbReference type="SAM" id="Phobius"/>
    </source>
</evidence>
<protein>
    <submittedName>
        <fullName evidence="7">Creatininase family protein</fullName>
    </submittedName>
</protein>
<dbReference type="RefSeq" id="WP_198578318.1">
    <property type="nucleotide sequence ID" value="NZ_JADWOX010000022.1"/>
</dbReference>
<dbReference type="InterPro" id="IPR024087">
    <property type="entry name" value="Creatininase-like_sf"/>
</dbReference>
<reference evidence="7 8" key="1">
    <citation type="submission" date="2020-11" db="EMBL/GenBank/DDBJ databases">
        <title>genome sequence of strain KACC 18849.</title>
        <authorList>
            <person name="Gao J."/>
            <person name="Zhang X."/>
        </authorList>
    </citation>
    <scope>NUCLEOTIDE SEQUENCE [LARGE SCALE GENOMIC DNA]</scope>
    <source>
        <strain evidence="7 8">KACC 18849</strain>
    </source>
</reference>
<evidence type="ECO:0000256" key="5">
    <source>
        <dbReference type="ARBA" id="ARBA00024029"/>
    </source>
</evidence>
<dbReference type="Gene3D" id="3.40.50.10310">
    <property type="entry name" value="Creatininase"/>
    <property type="match status" value="1"/>
</dbReference>
<dbReference type="PANTHER" id="PTHR35005">
    <property type="entry name" value="3-DEHYDRO-SCYLLO-INOSOSE HYDROLASE"/>
    <property type="match status" value="1"/>
</dbReference>
<feature type="transmembrane region" description="Helical" evidence="6">
    <location>
        <begin position="121"/>
        <end position="142"/>
    </location>
</feature>
<dbReference type="Pfam" id="PF02633">
    <property type="entry name" value="Creatininase"/>
    <property type="match status" value="1"/>
</dbReference>
<dbReference type="InterPro" id="IPR003785">
    <property type="entry name" value="Creatininase/forma_Hydrolase"/>
</dbReference>
<comment type="cofactor">
    <cofactor evidence="1">
        <name>Zn(2+)</name>
        <dbReference type="ChEBI" id="CHEBI:29105"/>
    </cofactor>
</comment>
<proteinExistence type="inferred from homology"/>
<dbReference type="EMBL" id="JADWOX010000022">
    <property type="protein sequence ID" value="MBI1686427.1"/>
    <property type="molecule type" value="Genomic_DNA"/>
</dbReference>
<keyword evidence="4" id="KW-0862">Zinc</keyword>
<keyword evidence="2" id="KW-0479">Metal-binding</keyword>
<keyword evidence="6" id="KW-1133">Transmembrane helix</keyword>
<name>A0ABS0T3H4_9CAUL</name>
<evidence type="ECO:0000256" key="4">
    <source>
        <dbReference type="ARBA" id="ARBA00022833"/>
    </source>
</evidence>